<evidence type="ECO:0000256" key="2">
    <source>
        <dbReference type="ARBA" id="ARBA00004496"/>
    </source>
</evidence>
<organism evidence="8 9">
    <name type="scientific">Panagrellus redivivus</name>
    <name type="common">Microworm</name>
    <dbReference type="NCBI Taxonomy" id="6233"/>
    <lineage>
        <taxon>Eukaryota</taxon>
        <taxon>Metazoa</taxon>
        <taxon>Ecdysozoa</taxon>
        <taxon>Nematoda</taxon>
        <taxon>Chromadorea</taxon>
        <taxon>Rhabditida</taxon>
        <taxon>Tylenchina</taxon>
        <taxon>Panagrolaimomorpha</taxon>
        <taxon>Panagrolaimoidea</taxon>
        <taxon>Panagrolaimidae</taxon>
        <taxon>Panagrellus</taxon>
    </lineage>
</organism>
<dbReference type="Proteomes" id="UP000492821">
    <property type="component" value="Unassembled WGS sequence"/>
</dbReference>
<evidence type="ECO:0000313" key="9">
    <source>
        <dbReference type="WBParaSite" id="Pan_g4900.t1"/>
    </source>
</evidence>
<dbReference type="PRINTS" id="PR00625">
    <property type="entry name" value="JDOMAIN"/>
</dbReference>
<dbReference type="InterPro" id="IPR001623">
    <property type="entry name" value="DnaJ_domain"/>
</dbReference>
<proteinExistence type="predicted"/>
<dbReference type="AlphaFoldDB" id="A0A7E4W034"/>
<reference evidence="8" key="1">
    <citation type="journal article" date="2013" name="Genetics">
        <title>The draft genome and transcriptome of Panagrellus redivivus are shaped by the harsh demands of a free-living lifestyle.</title>
        <authorList>
            <person name="Srinivasan J."/>
            <person name="Dillman A.R."/>
            <person name="Macchietto M.G."/>
            <person name="Heikkinen L."/>
            <person name="Lakso M."/>
            <person name="Fracchia K.M."/>
            <person name="Antoshechkin I."/>
            <person name="Mortazavi A."/>
            <person name="Wong G."/>
            <person name="Sternberg P.W."/>
        </authorList>
    </citation>
    <scope>NUCLEOTIDE SEQUENCE [LARGE SCALE GENOMIC DNA]</scope>
    <source>
        <strain evidence="8">MT8872</strain>
    </source>
</reference>
<comment type="subcellular location">
    <subcellularLocation>
        <location evidence="2">Cytoplasm</location>
    </subcellularLocation>
    <subcellularLocation>
        <location evidence="1">Nucleus</location>
    </subcellularLocation>
</comment>
<dbReference type="GO" id="GO:0005681">
    <property type="term" value="C:spliceosomal complex"/>
    <property type="evidence" value="ECO:0007669"/>
    <property type="project" value="TreeGrafter"/>
</dbReference>
<evidence type="ECO:0000256" key="6">
    <source>
        <dbReference type="SAM" id="MobiDB-lite"/>
    </source>
</evidence>
<dbReference type="CDD" id="cd06257">
    <property type="entry name" value="DnaJ"/>
    <property type="match status" value="1"/>
</dbReference>
<evidence type="ECO:0000256" key="3">
    <source>
        <dbReference type="ARBA" id="ARBA00022490"/>
    </source>
</evidence>
<dbReference type="GO" id="GO:0000390">
    <property type="term" value="P:spliceosomal complex disassembly"/>
    <property type="evidence" value="ECO:0007669"/>
    <property type="project" value="TreeGrafter"/>
</dbReference>
<evidence type="ECO:0000259" key="7">
    <source>
        <dbReference type="PROSITE" id="PS50076"/>
    </source>
</evidence>
<reference evidence="9" key="2">
    <citation type="submission" date="2020-10" db="UniProtKB">
        <authorList>
            <consortium name="WormBaseParasite"/>
        </authorList>
    </citation>
    <scope>IDENTIFICATION</scope>
</reference>
<accession>A0A7E4W034</accession>
<keyword evidence="8" id="KW-1185">Reference proteome</keyword>
<dbReference type="PANTHER" id="PTHR44313:SF1">
    <property type="entry name" value="DNAJ HOMOLOG SUBFAMILY C MEMBER 17"/>
    <property type="match status" value="1"/>
</dbReference>
<protein>
    <submittedName>
        <fullName evidence="9">J domain-containing protein</fullName>
    </submittedName>
</protein>
<dbReference type="InterPro" id="IPR036869">
    <property type="entry name" value="J_dom_sf"/>
</dbReference>
<dbReference type="Pfam" id="PF00226">
    <property type="entry name" value="DnaJ"/>
    <property type="match status" value="1"/>
</dbReference>
<keyword evidence="3" id="KW-0963">Cytoplasm</keyword>
<evidence type="ECO:0000256" key="4">
    <source>
        <dbReference type="ARBA" id="ARBA00023186"/>
    </source>
</evidence>
<dbReference type="PROSITE" id="PS50076">
    <property type="entry name" value="DNAJ_2"/>
    <property type="match status" value="1"/>
</dbReference>
<keyword evidence="4" id="KW-0143">Chaperone</keyword>
<sequence>MAAKSDLDYDPYEALGLTFGATPKEVKKAYRDLARVHHPDKAEEKDKETAEAAFHKIKEASDFLLDPEKKEDFDRKYQARIVKKRMDEEKRSKAGAARKRFMDVLETAEKKCEAKKGRQNEPPGSDHNAHLRRYRADMDSFIDKVHTEHRNKVRKAAAPPSAPSVPDIDLEAAEEDILADLL</sequence>
<feature type="region of interest" description="Disordered" evidence="6">
    <location>
        <begin position="149"/>
        <end position="169"/>
    </location>
</feature>
<evidence type="ECO:0000313" key="8">
    <source>
        <dbReference type="Proteomes" id="UP000492821"/>
    </source>
</evidence>
<evidence type="ECO:0000256" key="1">
    <source>
        <dbReference type="ARBA" id="ARBA00004123"/>
    </source>
</evidence>
<dbReference type="WBParaSite" id="Pan_g4900.t1">
    <property type="protein sequence ID" value="Pan_g4900.t1"/>
    <property type="gene ID" value="Pan_g4900"/>
</dbReference>
<dbReference type="PANTHER" id="PTHR44313">
    <property type="entry name" value="DNAJ HOMOLOG SUBFAMILY C MEMBER 17"/>
    <property type="match status" value="1"/>
</dbReference>
<dbReference type="SMART" id="SM00271">
    <property type="entry name" value="DnaJ"/>
    <property type="match status" value="1"/>
</dbReference>
<dbReference type="Gene3D" id="1.10.287.110">
    <property type="entry name" value="DnaJ domain"/>
    <property type="match status" value="1"/>
</dbReference>
<name>A0A7E4W034_PANRE</name>
<evidence type="ECO:0000256" key="5">
    <source>
        <dbReference type="ARBA" id="ARBA00023242"/>
    </source>
</evidence>
<feature type="domain" description="J" evidence="7">
    <location>
        <begin position="10"/>
        <end position="77"/>
    </location>
</feature>
<dbReference type="GO" id="GO:0005737">
    <property type="term" value="C:cytoplasm"/>
    <property type="evidence" value="ECO:0007669"/>
    <property type="project" value="UniProtKB-SubCell"/>
</dbReference>
<dbReference type="InterPro" id="IPR052094">
    <property type="entry name" value="Pre-mRNA-splicing_ERAD"/>
</dbReference>
<dbReference type="SUPFAM" id="SSF46565">
    <property type="entry name" value="Chaperone J-domain"/>
    <property type="match status" value="1"/>
</dbReference>
<keyword evidence="5" id="KW-0539">Nucleus</keyword>